<organism evidence="1 2">
    <name type="scientific">Aquimarina muelleri</name>
    <dbReference type="NCBI Taxonomy" id="279356"/>
    <lineage>
        <taxon>Bacteria</taxon>
        <taxon>Pseudomonadati</taxon>
        <taxon>Bacteroidota</taxon>
        <taxon>Flavobacteriia</taxon>
        <taxon>Flavobacteriales</taxon>
        <taxon>Flavobacteriaceae</taxon>
        <taxon>Aquimarina</taxon>
    </lineage>
</organism>
<comment type="caution">
    <text evidence="1">The sequence shown here is derived from an EMBL/GenBank/DDBJ whole genome shotgun (WGS) entry which is preliminary data.</text>
</comment>
<sequence length="321" mass="37879">MNYKSKIVIIFFIIFAPIFGISQVRIGDFSHHKNRFKKLNIKDLKRFTNTQTTFVLPDFFPKSSYENILSKVWDITPYKVVYEDDFTGDDLEIDNALARFEILEVEITTKSGMRRSFSYSSIDFGVIDKIKKKKKKNVWSISRVGSIYFTPSVKIRQQIGFPGRAGKIKGNFINFRLGYLKNYLQLLNKNLKNEKPIDIYYDYAFPELKNLKNHTLYIDSNLLYGYDGFFGLEKKSPRIENLMQDYSFKYEVVESETLQEKIFNEDKDFYYLMWNQINHNKIINIVNGRTGDLVYQEHTTMSVNIKPKDFKKISSKISKLK</sequence>
<keyword evidence="2" id="KW-1185">Reference proteome</keyword>
<accession>A0A918JUW8</accession>
<protein>
    <submittedName>
        <fullName evidence="1">Uncharacterized protein</fullName>
    </submittedName>
</protein>
<evidence type="ECO:0000313" key="1">
    <source>
        <dbReference type="EMBL" id="GGX12379.1"/>
    </source>
</evidence>
<dbReference type="EMBL" id="BMWS01000006">
    <property type="protein sequence ID" value="GGX12379.1"/>
    <property type="molecule type" value="Genomic_DNA"/>
</dbReference>
<gene>
    <name evidence="1" type="ORF">GCM10007384_12710</name>
</gene>
<evidence type="ECO:0000313" key="2">
    <source>
        <dbReference type="Proteomes" id="UP000601108"/>
    </source>
</evidence>
<proteinExistence type="predicted"/>
<dbReference type="Proteomes" id="UP000601108">
    <property type="component" value="Unassembled WGS sequence"/>
</dbReference>
<name>A0A918JUW8_9FLAO</name>
<dbReference type="RefSeq" id="WP_027411587.1">
    <property type="nucleotide sequence ID" value="NZ_BMWS01000006.1"/>
</dbReference>
<dbReference type="AlphaFoldDB" id="A0A918JUW8"/>
<reference evidence="1 2" key="1">
    <citation type="journal article" date="2014" name="Int. J. Syst. Evol. Microbiol.">
        <title>Complete genome sequence of Corynebacterium casei LMG S-19264T (=DSM 44701T), isolated from a smear-ripened cheese.</title>
        <authorList>
            <consortium name="US DOE Joint Genome Institute (JGI-PGF)"/>
            <person name="Walter F."/>
            <person name="Albersmeier A."/>
            <person name="Kalinowski J."/>
            <person name="Ruckert C."/>
        </authorList>
    </citation>
    <scope>NUCLEOTIDE SEQUENCE [LARGE SCALE GENOMIC DNA]</scope>
    <source>
        <strain evidence="1 2">KCTC 12285</strain>
    </source>
</reference>